<dbReference type="OrthoDB" id="9793251at2"/>
<sequence>MQGAGFSVDSDNHKAYFYGQKDGESSWRLYTVDLITGTTSYVSIDDVGQGGFDFDTYQPDKLIGYRWHGEPVSGTEEIISIDPSTGITSSLATIDIDWVMQGAGFSVDSDNHKAYFYGQKDGESSWRLYTVDLITGTTSYVSIDDVGQGGFDFDTYQPVINVSQCATFNLFATPPAPQLFLPCVQVGAVYQVGMNLIAVDPSLRFEVDPTTLLPPNPPDLIPTGQCAVFPDPAAPALNHLRINCLQIGDQTYWVDLVLTSVIPTIQFDVVGFGQ</sequence>
<dbReference type="AlphaFoldDB" id="A0A251X8W5"/>
<dbReference type="EMBL" id="MSLT01000012">
    <property type="protein sequence ID" value="OUD14508.1"/>
    <property type="molecule type" value="Genomic_DNA"/>
</dbReference>
<dbReference type="RefSeq" id="WP_086488289.1">
    <property type="nucleotide sequence ID" value="NZ_MSLT01000012.1"/>
</dbReference>
<evidence type="ECO:0008006" key="3">
    <source>
        <dbReference type="Google" id="ProtNLM"/>
    </source>
</evidence>
<dbReference type="Proteomes" id="UP000194798">
    <property type="component" value="Unassembled WGS sequence"/>
</dbReference>
<reference evidence="1 2" key="1">
    <citation type="submission" date="2016-12" db="EMBL/GenBank/DDBJ databases">
        <title>Thioflexothrix psekupsii D3 genome sequencing and assembly.</title>
        <authorList>
            <person name="Fomenkov A."/>
            <person name="Vincze T."/>
            <person name="Grabovich M."/>
            <person name="Anton B.P."/>
            <person name="Dubinina G."/>
            <person name="Orlova M."/>
            <person name="Belousova E."/>
            <person name="Roberts R.J."/>
        </authorList>
    </citation>
    <scope>NUCLEOTIDE SEQUENCE [LARGE SCALE GENOMIC DNA]</scope>
    <source>
        <strain evidence="1">D3</strain>
    </source>
</reference>
<evidence type="ECO:0000313" key="1">
    <source>
        <dbReference type="EMBL" id="OUD14508.1"/>
    </source>
</evidence>
<comment type="caution">
    <text evidence="1">The sequence shown here is derived from an EMBL/GenBank/DDBJ whole genome shotgun (WGS) entry which is preliminary data.</text>
</comment>
<accession>A0A251X8W5</accession>
<gene>
    <name evidence="1" type="ORF">TPSD3_09430</name>
</gene>
<proteinExistence type="predicted"/>
<keyword evidence="2" id="KW-1185">Reference proteome</keyword>
<evidence type="ECO:0000313" key="2">
    <source>
        <dbReference type="Proteomes" id="UP000194798"/>
    </source>
</evidence>
<organism evidence="1 2">
    <name type="scientific">Thioflexithrix psekupsensis</name>
    <dbReference type="NCBI Taxonomy" id="1570016"/>
    <lineage>
        <taxon>Bacteria</taxon>
        <taxon>Pseudomonadati</taxon>
        <taxon>Pseudomonadota</taxon>
        <taxon>Gammaproteobacteria</taxon>
        <taxon>Thiotrichales</taxon>
        <taxon>Thioflexithrix</taxon>
    </lineage>
</organism>
<protein>
    <recommendedName>
        <fullName evidence="3">DUF4394 domain-containing protein</fullName>
    </recommendedName>
</protein>
<name>A0A251X8W5_9GAMM</name>